<evidence type="ECO:0000313" key="3">
    <source>
        <dbReference type="Proteomes" id="UP000579281"/>
    </source>
</evidence>
<accession>A0A841KSK5</accession>
<dbReference type="AlphaFoldDB" id="A0A841KSK5"/>
<keyword evidence="3" id="KW-1185">Reference proteome</keyword>
<dbReference type="InterPro" id="IPR010839">
    <property type="entry name" value="AtuA_N"/>
</dbReference>
<organism evidence="2 3">
    <name type="scientific">Anaerosolibacter carboniphilus</name>
    <dbReference type="NCBI Taxonomy" id="1417629"/>
    <lineage>
        <taxon>Bacteria</taxon>
        <taxon>Bacillati</taxon>
        <taxon>Bacillota</taxon>
        <taxon>Clostridia</taxon>
        <taxon>Peptostreptococcales</taxon>
        <taxon>Thermotaleaceae</taxon>
        <taxon>Anaerosolibacter</taxon>
    </lineage>
</organism>
<protein>
    <recommendedName>
        <fullName evidence="1">Acyclic terpene utilisation N-terminal domain-containing protein</fullName>
    </recommendedName>
</protein>
<evidence type="ECO:0000313" key="2">
    <source>
        <dbReference type="EMBL" id="MBB6215020.1"/>
    </source>
</evidence>
<comment type="caution">
    <text evidence="2">The sequence shown here is derived from an EMBL/GenBank/DDBJ whole genome shotgun (WGS) entry which is preliminary data.</text>
</comment>
<proteinExistence type="predicted"/>
<feature type="domain" description="Acyclic terpene utilisation N-terminal" evidence="1">
    <location>
        <begin position="4"/>
        <end position="448"/>
    </location>
</feature>
<reference evidence="2 3" key="1">
    <citation type="submission" date="2020-08" db="EMBL/GenBank/DDBJ databases">
        <title>Genomic Encyclopedia of Type Strains, Phase IV (KMG-IV): sequencing the most valuable type-strain genomes for metagenomic binning, comparative biology and taxonomic classification.</title>
        <authorList>
            <person name="Goeker M."/>
        </authorList>
    </citation>
    <scope>NUCLEOTIDE SEQUENCE [LARGE SCALE GENOMIC DNA]</scope>
    <source>
        <strain evidence="2 3">DSM 103526</strain>
    </source>
</reference>
<name>A0A841KSK5_9FIRM</name>
<dbReference type="PANTHER" id="PTHR47472:SF1">
    <property type="entry name" value="DUF1446-DOMAIN-CONTAINING PROTEIN"/>
    <property type="match status" value="1"/>
</dbReference>
<dbReference type="EMBL" id="JACHEN010000005">
    <property type="protein sequence ID" value="MBB6215020.1"/>
    <property type="molecule type" value="Genomic_DNA"/>
</dbReference>
<dbReference type="RefSeq" id="WP_184308945.1">
    <property type="nucleotide sequence ID" value="NZ_JACHEN010000005.1"/>
</dbReference>
<dbReference type="PANTHER" id="PTHR47472">
    <property type="entry name" value="PROPIONYL-COA CARBOXYLASE"/>
    <property type="match status" value="1"/>
</dbReference>
<evidence type="ECO:0000259" key="1">
    <source>
        <dbReference type="Pfam" id="PF07287"/>
    </source>
</evidence>
<dbReference type="Proteomes" id="UP000579281">
    <property type="component" value="Unassembled WGS sequence"/>
</dbReference>
<dbReference type="Pfam" id="PF07287">
    <property type="entry name" value="AtuA"/>
    <property type="match status" value="1"/>
</dbReference>
<gene>
    <name evidence="2" type="ORF">HNQ80_001109</name>
</gene>
<sequence>MKTIRIGSGAGYAGDRLEPALELMEKGNLDYIMFECLAERTIAIAQEQKLKNPDKGYNGLLEYRMDKVLPLCVEKGVKVITNMGAANPKAAAKVIKKMAEEKGIKGIKIAAVDGDDVLDQIDRYMEYDILELENTKLKDMRDQIVSANAYIGAEGIIEALKNGADIIVTGRIADPALALGPIMYEFGWDYEEYAKVGKGIMIGHLLECAGQITGGYFADPGHKDVEDLWNLGFPIAEVSENGDVVITKAEGTGGKVTTATCKEQLLYEIHDPSTYLTPDGIADYSNVTMKQIGKDQVLVQGASGRPKPYTLKVSLGYKDCFIGEGEMSYGGSGAYERAKLAGEIVKKRLEMTGVNIDEFRIDYIGVNSLYKDQISDVMLKDRGLCGEVRLRVSGRTKERSDAIKIGNEVETLYTNGPAGGGGATQAVKEIVSIASIFIPRDDIKIVVSYEEV</sequence>